<evidence type="ECO:0000256" key="1">
    <source>
        <dbReference type="SAM" id="MobiDB-lite"/>
    </source>
</evidence>
<evidence type="ECO:0000256" key="2">
    <source>
        <dbReference type="SAM" id="Phobius"/>
    </source>
</evidence>
<keyword evidence="4" id="KW-1185">Reference proteome</keyword>
<dbReference type="Gramene" id="TVU31547">
    <property type="protein sequence ID" value="TVU31547"/>
    <property type="gene ID" value="EJB05_23234"/>
</dbReference>
<feature type="transmembrane region" description="Helical" evidence="2">
    <location>
        <begin position="43"/>
        <end position="61"/>
    </location>
</feature>
<comment type="caution">
    <text evidence="3">The sequence shown here is derived from an EMBL/GenBank/DDBJ whole genome shotgun (WGS) entry which is preliminary data.</text>
</comment>
<gene>
    <name evidence="3" type="ORF">EJB05_23234</name>
</gene>
<accession>A0A5J9V7Y1</accession>
<keyword evidence="2" id="KW-1133">Transmembrane helix</keyword>
<evidence type="ECO:0000313" key="4">
    <source>
        <dbReference type="Proteomes" id="UP000324897"/>
    </source>
</evidence>
<feature type="region of interest" description="Disordered" evidence="1">
    <location>
        <begin position="1"/>
        <end position="24"/>
    </location>
</feature>
<organism evidence="3 4">
    <name type="scientific">Eragrostis curvula</name>
    <name type="common">weeping love grass</name>
    <dbReference type="NCBI Taxonomy" id="38414"/>
    <lineage>
        <taxon>Eukaryota</taxon>
        <taxon>Viridiplantae</taxon>
        <taxon>Streptophyta</taxon>
        <taxon>Embryophyta</taxon>
        <taxon>Tracheophyta</taxon>
        <taxon>Spermatophyta</taxon>
        <taxon>Magnoliopsida</taxon>
        <taxon>Liliopsida</taxon>
        <taxon>Poales</taxon>
        <taxon>Poaceae</taxon>
        <taxon>PACMAD clade</taxon>
        <taxon>Chloridoideae</taxon>
        <taxon>Eragrostideae</taxon>
        <taxon>Eragrostidinae</taxon>
        <taxon>Eragrostis</taxon>
    </lineage>
</organism>
<reference evidence="3 4" key="1">
    <citation type="journal article" date="2019" name="Sci. Rep.">
        <title>A high-quality genome of Eragrostis curvula grass provides insights into Poaceae evolution and supports new strategies to enhance forage quality.</title>
        <authorList>
            <person name="Carballo J."/>
            <person name="Santos B.A.C.M."/>
            <person name="Zappacosta D."/>
            <person name="Garbus I."/>
            <person name="Selva J.P."/>
            <person name="Gallo C.A."/>
            <person name="Diaz A."/>
            <person name="Albertini E."/>
            <person name="Caccamo M."/>
            <person name="Echenique V."/>
        </authorList>
    </citation>
    <scope>NUCLEOTIDE SEQUENCE [LARGE SCALE GENOMIC DNA]</scope>
    <source>
        <strain evidence="4">cv. Victoria</strain>
        <tissue evidence="3">Leaf</tissue>
    </source>
</reference>
<keyword evidence="2" id="KW-0812">Transmembrane</keyword>
<dbReference type="PANTHER" id="PTHR35297:SF2">
    <property type="entry name" value="PROTEIN, PUTATIVE-RELATED"/>
    <property type="match status" value="1"/>
</dbReference>
<name>A0A5J9V7Y1_9POAL</name>
<dbReference type="PANTHER" id="PTHR35297">
    <property type="entry name" value="PROTEIN, PUTATIVE-RELATED"/>
    <property type="match status" value="1"/>
</dbReference>
<sequence>MQRLSLGSPAGRVPRPSAAAEEAAEEKAAKAVGRAAAKAPDKSIHLIPVLTLLCFLVLFLLSRDPSAAAAAALTDSPVLAVTAHSLEAAATAGGGGAAAGATVASVGGRGGVYRRLKEDLDRGRRLRTARRR</sequence>
<dbReference type="AlphaFoldDB" id="A0A5J9V7Y1"/>
<keyword evidence="2" id="KW-0472">Membrane</keyword>
<evidence type="ECO:0000313" key="3">
    <source>
        <dbReference type="EMBL" id="TVU31547.1"/>
    </source>
</evidence>
<protein>
    <submittedName>
        <fullName evidence="3">Uncharacterized protein</fullName>
    </submittedName>
</protein>
<proteinExistence type="predicted"/>
<dbReference type="EMBL" id="RWGY01000011">
    <property type="protein sequence ID" value="TVU31547.1"/>
    <property type="molecule type" value="Genomic_DNA"/>
</dbReference>
<dbReference type="Proteomes" id="UP000324897">
    <property type="component" value="Chromosome 1"/>
</dbReference>